<reference evidence="1 2" key="1">
    <citation type="submission" date="2019-01" db="EMBL/GenBank/DDBJ databases">
        <title>Sequencing of cultivated peanut Arachis hypogaea provides insights into genome evolution and oil improvement.</title>
        <authorList>
            <person name="Chen X."/>
        </authorList>
    </citation>
    <scope>NUCLEOTIDE SEQUENCE [LARGE SCALE GENOMIC DNA]</scope>
    <source>
        <strain evidence="2">cv. Fuhuasheng</strain>
        <tissue evidence="1">Leaves</tissue>
    </source>
</reference>
<dbReference type="AlphaFoldDB" id="A0A445EKF9"/>
<comment type="caution">
    <text evidence="1">The sequence shown here is derived from an EMBL/GenBank/DDBJ whole genome shotgun (WGS) entry which is preliminary data.</text>
</comment>
<keyword evidence="2" id="KW-1185">Reference proteome</keyword>
<sequence>MQLSKIHFMSLKARSHIEAEIVTAMCLILNKQKIKRFEEQIYYLSPNIVNMAIGNHAGSEFLHTKSQKPFDI</sequence>
<organism evidence="1 2">
    <name type="scientific">Arachis hypogaea</name>
    <name type="common">Peanut</name>
    <dbReference type="NCBI Taxonomy" id="3818"/>
    <lineage>
        <taxon>Eukaryota</taxon>
        <taxon>Viridiplantae</taxon>
        <taxon>Streptophyta</taxon>
        <taxon>Embryophyta</taxon>
        <taxon>Tracheophyta</taxon>
        <taxon>Spermatophyta</taxon>
        <taxon>Magnoliopsida</taxon>
        <taxon>eudicotyledons</taxon>
        <taxon>Gunneridae</taxon>
        <taxon>Pentapetalae</taxon>
        <taxon>rosids</taxon>
        <taxon>fabids</taxon>
        <taxon>Fabales</taxon>
        <taxon>Fabaceae</taxon>
        <taxon>Papilionoideae</taxon>
        <taxon>50 kb inversion clade</taxon>
        <taxon>dalbergioids sensu lato</taxon>
        <taxon>Dalbergieae</taxon>
        <taxon>Pterocarpus clade</taxon>
        <taxon>Arachis</taxon>
    </lineage>
</organism>
<dbReference type="EMBL" id="SDMP01000001">
    <property type="protein sequence ID" value="RYR75852.1"/>
    <property type="molecule type" value="Genomic_DNA"/>
</dbReference>
<evidence type="ECO:0000313" key="2">
    <source>
        <dbReference type="Proteomes" id="UP000289738"/>
    </source>
</evidence>
<proteinExistence type="predicted"/>
<protein>
    <submittedName>
        <fullName evidence="1">Uncharacterized protein</fullName>
    </submittedName>
</protein>
<name>A0A445EKF9_ARAHY</name>
<accession>A0A445EKF9</accession>
<dbReference type="Proteomes" id="UP000289738">
    <property type="component" value="Chromosome A01"/>
</dbReference>
<gene>
    <name evidence="1" type="ORF">Ahy_A01g000439</name>
</gene>
<evidence type="ECO:0000313" key="1">
    <source>
        <dbReference type="EMBL" id="RYR75852.1"/>
    </source>
</evidence>